<evidence type="ECO:0000313" key="6">
    <source>
        <dbReference type="EMBL" id="CAG5017468.1"/>
    </source>
</evidence>
<dbReference type="GO" id="GO:0016020">
    <property type="term" value="C:membrane"/>
    <property type="evidence" value="ECO:0007669"/>
    <property type="project" value="UniProtKB-SubCell"/>
</dbReference>
<keyword evidence="2 5" id="KW-0812">Transmembrane</keyword>
<evidence type="ECO:0000256" key="1">
    <source>
        <dbReference type="ARBA" id="ARBA00004141"/>
    </source>
</evidence>
<gene>
    <name evidence="6" type="ORF">DYBT9275_05778</name>
</gene>
<dbReference type="Pfam" id="PF07681">
    <property type="entry name" value="DoxX"/>
    <property type="match status" value="1"/>
</dbReference>
<comment type="caution">
    <text evidence="6">The sequence shown here is derived from an EMBL/GenBank/DDBJ whole genome shotgun (WGS) entry which is preliminary data.</text>
</comment>
<keyword evidence="4 5" id="KW-0472">Membrane</keyword>
<evidence type="ECO:0000256" key="3">
    <source>
        <dbReference type="ARBA" id="ARBA00022989"/>
    </source>
</evidence>
<name>A0A916N7L3_9BACT</name>
<proteinExistence type="predicted"/>
<evidence type="ECO:0000313" key="7">
    <source>
        <dbReference type="Proteomes" id="UP000680038"/>
    </source>
</evidence>
<feature type="transmembrane region" description="Helical" evidence="5">
    <location>
        <begin position="47"/>
        <end position="66"/>
    </location>
</feature>
<dbReference type="Proteomes" id="UP000680038">
    <property type="component" value="Unassembled WGS sequence"/>
</dbReference>
<feature type="transmembrane region" description="Helical" evidence="5">
    <location>
        <begin position="97"/>
        <end position="115"/>
    </location>
</feature>
<reference evidence="6" key="1">
    <citation type="submission" date="2021-04" db="EMBL/GenBank/DDBJ databases">
        <authorList>
            <person name="Rodrigo-Torres L."/>
            <person name="Arahal R. D."/>
            <person name="Lucena T."/>
        </authorList>
    </citation>
    <scope>NUCLEOTIDE SEQUENCE</scope>
    <source>
        <strain evidence="6">CECT 9275</strain>
    </source>
</reference>
<feature type="transmembrane region" description="Helical" evidence="5">
    <location>
        <begin position="73"/>
        <end position="91"/>
    </location>
</feature>
<accession>A0A916N7L3</accession>
<evidence type="ECO:0000256" key="5">
    <source>
        <dbReference type="SAM" id="Phobius"/>
    </source>
</evidence>
<dbReference type="RefSeq" id="WP_215242115.1">
    <property type="nucleotide sequence ID" value="NZ_CAJRAF010000004.1"/>
</dbReference>
<dbReference type="EMBL" id="CAJRAF010000004">
    <property type="protein sequence ID" value="CAG5017468.1"/>
    <property type="molecule type" value="Genomic_DNA"/>
</dbReference>
<comment type="subcellular location">
    <subcellularLocation>
        <location evidence="1">Membrane</location>
        <topology evidence="1">Multi-pass membrane protein</topology>
    </subcellularLocation>
</comment>
<organism evidence="6 7">
    <name type="scientific">Dyadobacter helix</name>
    <dbReference type="NCBI Taxonomy" id="2822344"/>
    <lineage>
        <taxon>Bacteria</taxon>
        <taxon>Pseudomonadati</taxon>
        <taxon>Bacteroidota</taxon>
        <taxon>Cytophagia</taxon>
        <taxon>Cytophagales</taxon>
        <taxon>Spirosomataceae</taxon>
        <taxon>Dyadobacter</taxon>
    </lineage>
</organism>
<evidence type="ECO:0000256" key="2">
    <source>
        <dbReference type="ARBA" id="ARBA00022692"/>
    </source>
</evidence>
<keyword evidence="7" id="KW-1185">Reference proteome</keyword>
<keyword evidence="3 5" id="KW-1133">Transmembrane helix</keyword>
<evidence type="ECO:0000256" key="4">
    <source>
        <dbReference type="ARBA" id="ARBA00023136"/>
    </source>
</evidence>
<sequence>MKIAVMIVRILMGLIFSASAIAVLFKLVPQPELHGPVKTFNEGIAAAGYFIPMLKSIELICGLLLISGRFISLVTLVLLPITINIFAFHAFLAPEGLPVAIFLLLGNIFLAYVYRRNYDALLIAK</sequence>
<protein>
    <recommendedName>
        <fullName evidence="8">DoxX family protein</fullName>
    </recommendedName>
</protein>
<dbReference type="AlphaFoldDB" id="A0A916N7L3"/>
<dbReference type="InterPro" id="IPR032808">
    <property type="entry name" value="DoxX"/>
</dbReference>
<evidence type="ECO:0008006" key="8">
    <source>
        <dbReference type="Google" id="ProtNLM"/>
    </source>
</evidence>
<feature type="transmembrane region" description="Helical" evidence="5">
    <location>
        <begin position="7"/>
        <end position="27"/>
    </location>
</feature>